<protein>
    <submittedName>
        <fullName evidence="1">Uncharacterized protein conserved in bacteria</fullName>
    </submittedName>
</protein>
<dbReference type="PANTHER" id="PTHR42999">
    <property type="entry name" value="ANTIBIOTIC RESISTANCE PROTEIN MCBG"/>
    <property type="match status" value="1"/>
</dbReference>
<gene>
    <name evidence="1" type="ORF">NCTC13316_03237</name>
</gene>
<dbReference type="Proteomes" id="UP000254794">
    <property type="component" value="Unassembled WGS sequence"/>
</dbReference>
<evidence type="ECO:0000313" key="1">
    <source>
        <dbReference type="EMBL" id="STX81368.1"/>
    </source>
</evidence>
<proteinExistence type="predicted"/>
<dbReference type="InterPro" id="IPR001646">
    <property type="entry name" value="5peptide_repeat"/>
</dbReference>
<dbReference type="EMBL" id="UGOD01000003">
    <property type="protein sequence ID" value="STX81368.1"/>
    <property type="molecule type" value="Genomic_DNA"/>
</dbReference>
<dbReference type="RefSeq" id="WP_242604781.1">
    <property type="nucleotide sequence ID" value="NZ_CAAAHP010000010.1"/>
</dbReference>
<dbReference type="Gene3D" id="2.160.20.80">
    <property type="entry name" value="E3 ubiquitin-protein ligase SopA"/>
    <property type="match status" value="1"/>
</dbReference>
<dbReference type="SUPFAM" id="SSF141571">
    <property type="entry name" value="Pentapeptide repeat-like"/>
    <property type="match status" value="1"/>
</dbReference>
<dbReference type="AlphaFoldDB" id="A0A378K8U6"/>
<dbReference type="InterPro" id="IPR052949">
    <property type="entry name" value="PA_immunity-related"/>
</dbReference>
<accession>A0A378K8U6</accession>
<dbReference type="PANTHER" id="PTHR42999:SF1">
    <property type="entry name" value="PENTAPEPTIDE REPEAT-CONTAINING PROTEIN"/>
    <property type="match status" value="1"/>
</dbReference>
<organism evidence="1 2">
    <name type="scientific">Legionella busanensis</name>
    <dbReference type="NCBI Taxonomy" id="190655"/>
    <lineage>
        <taxon>Bacteria</taxon>
        <taxon>Pseudomonadati</taxon>
        <taxon>Pseudomonadota</taxon>
        <taxon>Gammaproteobacteria</taxon>
        <taxon>Legionellales</taxon>
        <taxon>Legionellaceae</taxon>
        <taxon>Legionella</taxon>
    </lineage>
</organism>
<name>A0A378K8U6_9GAMM</name>
<sequence>MLKTQQINIFTQSEFYNLTFSDLRLERSEINNKVFENCKFEKTNFNEAKLIGCKFVDCEFLSCNLSAAQIINSSFSDTVFSESKLMGINWTKAKWPLIRLTSPVQFYRSNISYSSFYGLDLKEIILEECIAHDVDFREGNFSKGNFMLNDFERSLFLHTNLNSTSFIDATNYSINPTENDIRKAKFSIPEVLYLLRSFQIEIE</sequence>
<evidence type="ECO:0000313" key="2">
    <source>
        <dbReference type="Proteomes" id="UP000254794"/>
    </source>
</evidence>
<reference evidence="1 2" key="1">
    <citation type="submission" date="2018-06" db="EMBL/GenBank/DDBJ databases">
        <authorList>
            <consortium name="Pathogen Informatics"/>
            <person name="Doyle S."/>
        </authorList>
    </citation>
    <scope>NUCLEOTIDE SEQUENCE [LARGE SCALE GENOMIC DNA]</scope>
    <source>
        <strain evidence="1 2">NCTC13316</strain>
    </source>
</reference>
<keyword evidence="2" id="KW-1185">Reference proteome</keyword>
<dbReference type="Pfam" id="PF13599">
    <property type="entry name" value="Pentapeptide_4"/>
    <property type="match status" value="1"/>
</dbReference>